<dbReference type="Proteomes" id="UP000255000">
    <property type="component" value="Unassembled WGS sequence"/>
</dbReference>
<feature type="domain" description="HTH cro/C1-type" evidence="1">
    <location>
        <begin position="15"/>
        <end position="69"/>
    </location>
</feature>
<name>A0A0U3PD64_9HYPH</name>
<reference evidence="2 4" key="1">
    <citation type="submission" date="2015-10" db="EMBL/GenBank/DDBJ databases">
        <title>The world's first case of liver abscess caused by Pannonibacter phragmitetus.</title>
        <authorList>
            <person name="Ming D."/>
            <person name="Wang M."/>
            <person name="Zhou Y."/>
            <person name="Jiang T."/>
            <person name="Hu S."/>
        </authorList>
    </citation>
    <scope>NUCLEOTIDE SEQUENCE [LARGE SCALE GENOMIC DNA]</scope>
    <source>
        <strain evidence="2 4">31801</strain>
    </source>
</reference>
<accession>A0A0U3PD64</accession>
<evidence type="ECO:0000259" key="1">
    <source>
        <dbReference type="PROSITE" id="PS50943"/>
    </source>
</evidence>
<dbReference type="SMART" id="SM00530">
    <property type="entry name" value="HTH_XRE"/>
    <property type="match status" value="1"/>
</dbReference>
<reference evidence="3 5" key="2">
    <citation type="submission" date="2018-06" db="EMBL/GenBank/DDBJ databases">
        <authorList>
            <consortium name="Pathogen Informatics"/>
            <person name="Doyle S."/>
        </authorList>
    </citation>
    <scope>NUCLEOTIDE SEQUENCE [LARGE SCALE GENOMIC DNA]</scope>
    <source>
        <strain evidence="3 5">NCTC13350</strain>
    </source>
</reference>
<dbReference type="KEGG" id="pphr:APZ00_23565"/>
<evidence type="ECO:0000313" key="5">
    <source>
        <dbReference type="Proteomes" id="UP000255000"/>
    </source>
</evidence>
<dbReference type="InterPro" id="IPR001387">
    <property type="entry name" value="Cro/C1-type_HTH"/>
</dbReference>
<dbReference type="EMBL" id="CP013068">
    <property type="protein sequence ID" value="ALV29653.1"/>
    <property type="molecule type" value="Genomic_DNA"/>
</dbReference>
<dbReference type="OrthoDB" id="9154356at2"/>
<evidence type="ECO:0000313" key="4">
    <source>
        <dbReference type="Proteomes" id="UP000064921"/>
    </source>
</evidence>
<dbReference type="AlphaFoldDB" id="A0A0U3PD64"/>
<dbReference type="Pfam" id="PF01381">
    <property type="entry name" value="HTH_3"/>
    <property type="match status" value="1"/>
</dbReference>
<dbReference type="Gene3D" id="1.10.260.40">
    <property type="entry name" value="lambda repressor-like DNA-binding domains"/>
    <property type="match status" value="1"/>
</dbReference>
<dbReference type="STRING" id="121719.APZ00_23565"/>
<dbReference type="SUPFAM" id="SSF47413">
    <property type="entry name" value="lambda repressor-like DNA-binding domains"/>
    <property type="match status" value="1"/>
</dbReference>
<dbReference type="InterPro" id="IPR010982">
    <property type="entry name" value="Lambda_DNA-bd_dom_sf"/>
</dbReference>
<organism evidence="2 4">
    <name type="scientific">Pannonibacter phragmitetus</name>
    <dbReference type="NCBI Taxonomy" id="121719"/>
    <lineage>
        <taxon>Bacteria</taxon>
        <taxon>Pseudomonadati</taxon>
        <taxon>Pseudomonadota</taxon>
        <taxon>Alphaproteobacteria</taxon>
        <taxon>Hyphomicrobiales</taxon>
        <taxon>Stappiaceae</taxon>
        <taxon>Pannonibacter</taxon>
    </lineage>
</organism>
<sequence length="82" mass="9009">MSTIVRIPFQIGAAIRRQRKLKGLTQAQLGQKTGLRQATISQLEKGEGGAQLKTLTDVLSALNLELVIQERTTSPVSFEDIF</sequence>
<dbReference type="PROSITE" id="PS50943">
    <property type="entry name" value="HTH_CROC1"/>
    <property type="match status" value="1"/>
</dbReference>
<evidence type="ECO:0000313" key="2">
    <source>
        <dbReference type="EMBL" id="ALV29653.1"/>
    </source>
</evidence>
<dbReference type="CDD" id="cd00093">
    <property type="entry name" value="HTH_XRE"/>
    <property type="match status" value="1"/>
</dbReference>
<dbReference type="Proteomes" id="UP000064921">
    <property type="component" value="Chromosome"/>
</dbReference>
<protein>
    <submittedName>
        <fullName evidence="3">Antitoxin HipB</fullName>
    </submittedName>
    <submittedName>
        <fullName evidence="2">XRE family transcriptional regulator</fullName>
    </submittedName>
</protein>
<evidence type="ECO:0000313" key="3">
    <source>
        <dbReference type="EMBL" id="SUB00211.1"/>
    </source>
</evidence>
<keyword evidence="4" id="KW-1185">Reference proteome</keyword>
<dbReference type="RefSeq" id="WP_019962830.1">
    <property type="nucleotide sequence ID" value="NZ_CM011124.1"/>
</dbReference>
<proteinExistence type="predicted"/>
<gene>
    <name evidence="3" type="primary">hipB</name>
    <name evidence="2" type="ORF">APZ00_23565</name>
    <name evidence="3" type="ORF">NCTC13350_01123</name>
</gene>
<dbReference type="EMBL" id="UGSK01000001">
    <property type="protein sequence ID" value="SUB00211.1"/>
    <property type="molecule type" value="Genomic_DNA"/>
</dbReference>
<dbReference type="GO" id="GO:0003677">
    <property type="term" value="F:DNA binding"/>
    <property type="evidence" value="ECO:0007669"/>
    <property type="project" value="InterPro"/>
</dbReference>